<dbReference type="EMBL" id="JAQJZL010000002">
    <property type="protein sequence ID" value="KAJ6050950.1"/>
    <property type="molecule type" value="Genomic_DNA"/>
</dbReference>
<dbReference type="Proteomes" id="UP001219568">
    <property type="component" value="Unassembled WGS sequence"/>
</dbReference>
<feature type="region of interest" description="Disordered" evidence="1">
    <location>
        <begin position="26"/>
        <end position="47"/>
    </location>
</feature>
<name>A0AAD6II34_PENCN</name>
<keyword evidence="3" id="KW-1185">Reference proteome</keyword>
<feature type="compositionally biased region" description="Acidic residues" evidence="1">
    <location>
        <begin position="38"/>
        <end position="47"/>
    </location>
</feature>
<evidence type="ECO:0000313" key="3">
    <source>
        <dbReference type="Proteomes" id="UP001219568"/>
    </source>
</evidence>
<evidence type="ECO:0000256" key="1">
    <source>
        <dbReference type="SAM" id="MobiDB-lite"/>
    </source>
</evidence>
<gene>
    <name evidence="2" type="ORF">N7460_001484</name>
</gene>
<reference evidence="2" key="1">
    <citation type="journal article" date="2023" name="IMA Fungus">
        <title>Comparative genomic study of the Penicillium genus elucidates a diverse pangenome and 15 lateral gene transfer events.</title>
        <authorList>
            <person name="Petersen C."/>
            <person name="Sorensen T."/>
            <person name="Nielsen M.R."/>
            <person name="Sondergaard T.E."/>
            <person name="Sorensen J.L."/>
            <person name="Fitzpatrick D.A."/>
            <person name="Frisvad J.C."/>
            <person name="Nielsen K.L."/>
        </authorList>
    </citation>
    <scope>NUCLEOTIDE SEQUENCE</scope>
    <source>
        <strain evidence="2">IBT 15450</strain>
    </source>
</reference>
<reference evidence="2" key="2">
    <citation type="submission" date="2023-01" db="EMBL/GenBank/DDBJ databases">
        <authorList>
            <person name="Petersen C."/>
        </authorList>
    </citation>
    <scope>NUCLEOTIDE SEQUENCE</scope>
    <source>
        <strain evidence="2">IBT 15450</strain>
    </source>
</reference>
<organism evidence="2 3">
    <name type="scientific">Penicillium canescens</name>
    <dbReference type="NCBI Taxonomy" id="5083"/>
    <lineage>
        <taxon>Eukaryota</taxon>
        <taxon>Fungi</taxon>
        <taxon>Dikarya</taxon>
        <taxon>Ascomycota</taxon>
        <taxon>Pezizomycotina</taxon>
        <taxon>Eurotiomycetes</taxon>
        <taxon>Eurotiomycetidae</taxon>
        <taxon>Eurotiales</taxon>
        <taxon>Aspergillaceae</taxon>
        <taxon>Penicillium</taxon>
    </lineage>
</organism>
<evidence type="ECO:0000313" key="2">
    <source>
        <dbReference type="EMBL" id="KAJ6050950.1"/>
    </source>
</evidence>
<accession>A0AAD6II34</accession>
<dbReference type="AlphaFoldDB" id="A0AAD6II34"/>
<proteinExistence type="predicted"/>
<sequence length="177" mass="19505">MAHNEADDCSLGYAAQWLKMRDTKPFDISSTADSPAAEQDEDCEYDDDQTYVDEGYVQTDNGNTDVLDGGYCAPGTHSGESAQDVPPELHGWFCTVYTELDAQVSDLKDQFYRQDGWNENAQKSLETVAQKYDEMPAIQEALAIVQADIAELREAIAALEGNKGKDGVVGRKSKRLP</sequence>
<comment type="caution">
    <text evidence="2">The sequence shown here is derived from an EMBL/GenBank/DDBJ whole genome shotgun (WGS) entry which is preliminary data.</text>
</comment>
<protein>
    <submittedName>
        <fullName evidence="2">Uncharacterized protein</fullName>
    </submittedName>
</protein>